<dbReference type="PROSITE" id="PS01136">
    <property type="entry name" value="UPF0034"/>
    <property type="match status" value="1"/>
</dbReference>
<accession>A0ABS8FPP5</accession>
<feature type="domain" description="DUS-like FMN-binding" evidence="8">
    <location>
        <begin position="5"/>
        <end position="255"/>
    </location>
</feature>
<comment type="caution">
    <text evidence="9">The sequence shown here is derived from an EMBL/GenBank/DDBJ whole genome shotgun (WGS) entry which is preliminary data.</text>
</comment>
<evidence type="ECO:0000256" key="7">
    <source>
        <dbReference type="PIRNR" id="PIRNR006621"/>
    </source>
</evidence>
<gene>
    <name evidence="9" type="ORF">LKD28_02745</name>
</gene>
<dbReference type="Pfam" id="PF01207">
    <property type="entry name" value="Dus"/>
    <property type="match status" value="1"/>
</dbReference>
<dbReference type="CDD" id="cd02801">
    <property type="entry name" value="DUS_like_FMN"/>
    <property type="match status" value="1"/>
</dbReference>
<dbReference type="Gene3D" id="3.20.20.70">
    <property type="entry name" value="Aldolase class I"/>
    <property type="match status" value="1"/>
</dbReference>
<dbReference type="PIRSF" id="PIRSF006621">
    <property type="entry name" value="Dus"/>
    <property type="match status" value="1"/>
</dbReference>
<comment type="function">
    <text evidence="7">Catalyzes the synthesis of 5,6-dihydrouridine (D), a modified base found in the D-loop of most tRNAs, via the reduction of the C5-C6 double bond in target uridines.</text>
</comment>
<evidence type="ECO:0000256" key="6">
    <source>
        <dbReference type="ARBA" id="ARBA00023002"/>
    </source>
</evidence>
<keyword evidence="3 7" id="KW-0288">FMN</keyword>
<keyword evidence="5" id="KW-0521">NADP</keyword>
<protein>
    <recommendedName>
        <fullName evidence="7">tRNA-dihydrouridine synthase</fullName>
        <ecNumber evidence="7">1.3.1.-</ecNumber>
    </recommendedName>
</protein>
<evidence type="ECO:0000256" key="1">
    <source>
        <dbReference type="ARBA" id="ARBA00001917"/>
    </source>
</evidence>
<comment type="cofactor">
    <cofactor evidence="1 7">
        <name>FMN</name>
        <dbReference type="ChEBI" id="CHEBI:58210"/>
    </cofactor>
</comment>
<dbReference type="PANTHER" id="PTHR45846">
    <property type="entry name" value="TRNA-DIHYDROURIDINE(47) SYNTHASE [NAD(P)(+)]-LIKE"/>
    <property type="match status" value="1"/>
</dbReference>
<proteinExistence type="inferred from homology"/>
<evidence type="ECO:0000259" key="8">
    <source>
        <dbReference type="Pfam" id="PF01207"/>
    </source>
</evidence>
<name>A0ABS8FPP5_9FIRM</name>
<keyword evidence="10" id="KW-1185">Reference proteome</keyword>
<dbReference type="InterPro" id="IPR001269">
    <property type="entry name" value="DUS_fam"/>
</dbReference>
<keyword evidence="2 7" id="KW-0285">Flavoprotein</keyword>
<keyword evidence="4 7" id="KW-0819">tRNA processing</keyword>
<dbReference type="EMBL" id="JAJEQT010000001">
    <property type="protein sequence ID" value="MCC2217949.1"/>
    <property type="molecule type" value="Genomic_DNA"/>
</dbReference>
<evidence type="ECO:0000313" key="9">
    <source>
        <dbReference type="EMBL" id="MCC2217949.1"/>
    </source>
</evidence>
<organism evidence="9 10">
    <name type="scientific">Coprococcus hominis</name>
    <name type="common">ex Arizal et al. 2022</name>
    <dbReference type="NCBI Taxonomy" id="2881262"/>
    <lineage>
        <taxon>Bacteria</taxon>
        <taxon>Bacillati</taxon>
        <taxon>Bacillota</taxon>
        <taxon>Clostridia</taxon>
        <taxon>Lachnospirales</taxon>
        <taxon>Lachnospiraceae</taxon>
        <taxon>Coprococcus</taxon>
    </lineage>
</organism>
<dbReference type="EC" id="1.3.1.-" evidence="7"/>
<evidence type="ECO:0000313" key="10">
    <source>
        <dbReference type="Proteomes" id="UP001198495"/>
    </source>
</evidence>
<dbReference type="InterPro" id="IPR018517">
    <property type="entry name" value="tRNA_hU_synthase_CS"/>
</dbReference>
<dbReference type="InterPro" id="IPR013785">
    <property type="entry name" value="Aldolase_TIM"/>
</dbReference>
<dbReference type="SUPFAM" id="SSF51395">
    <property type="entry name" value="FMN-linked oxidoreductases"/>
    <property type="match status" value="1"/>
</dbReference>
<reference evidence="9 10" key="1">
    <citation type="submission" date="2021-10" db="EMBL/GenBank/DDBJ databases">
        <title>Anaerobic single-cell dispensing facilitates the cultivation of human gut bacteria.</title>
        <authorList>
            <person name="Afrizal A."/>
        </authorList>
    </citation>
    <scope>NUCLEOTIDE SEQUENCE [LARGE SCALE GENOMIC DNA]</scope>
    <source>
        <strain evidence="9 10">CLA-AA-H212</strain>
    </source>
</reference>
<evidence type="ECO:0000256" key="2">
    <source>
        <dbReference type="ARBA" id="ARBA00022630"/>
    </source>
</evidence>
<dbReference type="Proteomes" id="UP001198495">
    <property type="component" value="Unassembled WGS sequence"/>
</dbReference>
<evidence type="ECO:0000256" key="5">
    <source>
        <dbReference type="ARBA" id="ARBA00022857"/>
    </source>
</evidence>
<evidence type="ECO:0000256" key="4">
    <source>
        <dbReference type="ARBA" id="ARBA00022694"/>
    </source>
</evidence>
<comment type="similarity">
    <text evidence="7">Belongs to the dus family.</text>
</comment>
<evidence type="ECO:0000256" key="3">
    <source>
        <dbReference type="ARBA" id="ARBA00022643"/>
    </source>
</evidence>
<dbReference type="PANTHER" id="PTHR45846:SF1">
    <property type="entry name" value="TRNA-DIHYDROURIDINE(47) SYNTHASE [NAD(P)(+)]-LIKE"/>
    <property type="match status" value="1"/>
</dbReference>
<sequence>MQFYLAPMESVTGYVYRNAYHAMFGDMNKYVMPFIAPSKKKILKTRERKDVAPEHNQGMYVVPQILTNDAEQFLTTCNMLAELGYQEVNLNLGCPMAMVVSKKKGSGFLEEPDRLDRFFDAVFEGISRLPEERSCKISVKTRIGMEFPEEFADILQIYNRYPISEVIIHPRLQKDFYNNQPNLDVFAEALKECVHPVCYNGDIFTVEDYHVFREMFPQVDRIMLGRGVIANPGLVREIRTGQSVTTAELKEYHDRLYAGYREEMDCERDALFKMKEVWFYLGKMFPEAERELKKVKKADRPEEYLAAVRGVFTLPVHALQ</sequence>
<keyword evidence="6 7" id="KW-0560">Oxidoreductase</keyword>
<dbReference type="InterPro" id="IPR035587">
    <property type="entry name" value="DUS-like_FMN-bd"/>
</dbReference>